<protein>
    <recommendedName>
        <fullName evidence="7">Non-haem dioxygenase N-terminal domain-containing protein</fullName>
    </recommendedName>
</protein>
<feature type="compositionally biased region" description="Pro residues" evidence="6">
    <location>
        <begin position="53"/>
        <end position="67"/>
    </location>
</feature>
<dbReference type="EMBL" id="OU503044">
    <property type="protein sequence ID" value="CAI9768651.1"/>
    <property type="molecule type" value="Genomic_DNA"/>
</dbReference>
<keyword evidence="4" id="KW-0560">Oxidoreductase</keyword>
<evidence type="ECO:0000256" key="1">
    <source>
        <dbReference type="ARBA" id="ARBA00001961"/>
    </source>
</evidence>
<reference evidence="8" key="1">
    <citation type="submission" date="2023-05" db="EMBL/GenBank/DDBJ databases">
        <authorList>
            <person name="Huff M."/>
        </authorList>
    </citation>
    <scope>NUCLEOTIDE SEQUENCE</scope>
</reference>
<dbReference type="Pfam" id="PF14226">
    <property type="entry name" value="DIOX_N"/>
    <property type="match status" value="1"/>
</dbReference>
<evidence type="ECO:0000256" key="2">
    <source>
        <dbReference type="ARBA" id="ARBA00022723"/>
    </source>
</evidence>
<dbReference type="InterPro" id="IPR027443">
    <property type="entry name" value="IPNS-like_sf"/>
</dbReference>
<dbReference type="GO" id="GO:0016706">
    <property type="term" value="F:2-oxoglutarate-dependent dioxygenase activity"/>
    <property type="evidence" value="ECO:0007669"/>
    <property type="project" value="UniProtKB-ARBA"/>
</dbReference>
<feature type="region of interest" description="Disordered" evidence="6">
    <location>
        <begin position="1"/>
        <end position="106"/>
    </location>
</feature>
<comment type="cofactor">
    <cofactor evidence="1">
        <name>L-ascorbate</name>
        <dbReference type="ChEBI" id="CHEBI:38290"/>
    </cofactor>
</comment>
<evidence type="ECO:0000256" key="6">
    <source>
        <dbReference type="SAM" id="MobiDB-lite"/>
    </source>
</evidence>
<feature type="compositionally biased region" description="Polar residues" evidence="6">
    <location>
        <begin position="245"/>
        <end position="276"/>
    </location>
</feature>
<dbReference type="AlphaFoldDB" id="A0AAD1ZIL3"/>
<feature type="compositionally biased region" description="Polar residues" evidence="6">
    <location>
        <begin position="84"/>
        <end position="106"/>
    </location>
</feature>
<dbReference type="Proteomes" id="UP000834106">
    <property type="component" value="Chromosome 9"/>
</dbReference>
<evidence type="ECO:0000256" key="3">
    <source>
        <dbReference type="ARBA" id="ARBA00022964"/>
    </source>
</evidence>
<sequence>MATGSDTEDETAGKEYSNGDPLDLQNSDHPGMHFDDVQNLDDSHTDTVVAPLPVLPPADPHPEPSSPPNVSSDSISLIPVPFPDTQSTSGAPIDSSPHSESTLPSLRQNEEVYMEPPEGYSKASAGQIVNHGIPMQVLESVKNATHKFYGLPAEEKKKYSKEESPTNNVRYGTSFSPLAEKALEWKDWLSLFYHFDDVQNLDDSHTDTVVASLPVLPPADPHPEPSSPPNVSSDSIPLIPVPFPDTQSTSGAPIDSSPHSKSTLPSLRQSARIKSQPSWLQDYITSVTTKQV</sequence>
<gene>
    <name evidence="8" type="ORF">FPE_LOCUS16081</name>
</gene>
<evidence type="ECO:0000313" key="8">
    <source>
        <dbReference type="EMBL" id="CAI9768651.1"/>
    </source>
</evidence>
<keyword evidence="9" id="KW-1185">Reference proteome</keyword>
<dbReference type="InterPro" id="IPR026992">
    <property type="entry name" value="DIOX_N"/>
</dbReference>
<evidence type="ECO:0000313" key="9">
    <source>
        <dbReference type="Proteomes" id="UP000834106"/>
    </source>
</evidence>
<organism evidence="8 9">
    <name type="scientific">Fraxinus pennsylvanica</name>
    <dbReference type="NCBI Taxonomy" id="56036"/>
    <lineage>
        <taxon>Eukaryota</taxon>
        <taxon>Viridiplantae</taxon>
        <taxon>Streptophyta</taxon>
        <taxon>Embryophyta</taxon>
        <taxon>Tracheophyta</taxon>
        <taxon>Spermatophyta</taxon>
        <taxon>Magnoliopsida</taxon>
        <taxon>eudicotyledons</taxon>
        <taxon>Gunneridae</taxon>
        <taxon>Pentapetalae</taxon>
        <taxon>asterids</taxon>
        <taxon>lamiids</taxon>
        <taxon>Lamiales</taxon>
        <taxon>Oleaceae</taxon>
        <taxon>Oleeae</taxon>
        <taxon>Fraxinus</taxon>
    </lineage>
</organism>
<keyword evidence="5" id="KW-0408">Iron</keyword>
<evidence type="ECO:0000259" key="7">
    <source>
        <dbReference type="Pfam" id="PF14226"/>
    </source>
</evidence>
<feature type="domain" description="Non-haem dioxygenase N-terminal" evidence="7">
    <location>
        <begin position="127"/>
        <end position="196"/>
    </location>
</feature>
<dbReference type="GO" id="GO:0046872">
    <property type="term" value="F:metal ion binding"/>
    <property type="evidence" value="ECO:0007669"/>
    <property type="project" value="UniProtKB-KW"/>
</dbReference>
<dbReference type="PANTHER" id="PTHR10209">
    <property type="entry name" value="OXIDOREDUCTASE, 2OG-FE II OXYGENASE FAMILY PROTEIN"/>
    <property type="match status" value="1"/>
</dbReference>
<accession>A0AAD1ZIL3</accession>
<dbReference type="SUPFAM" id="SSF51197">
    <property type="entry name" value="Clavaminate synthase-like"/>
    <property type="match status" value="1"/>
</dbReference>
<proteinExistence type="predicted"/>
<evidence type="ECO:0000256" key="4">
    <source>
        <dbReference type="ARBA" id="ARBA00023002"/>
    </source>
</evidence>
<keyword evidence="2" id="KW-0479">Metal-binding</keyword>
<name>A0AAD1ZIL3_9LAMI</name>
<dbReference type="PANTHER" id="PTHR10209:SF243">
    <property type="entry name" value="FERULOYL COA ORTHO-HYDROXYLASE 1-RELATED"/>
    <property type="match status" value="1"/>
</dbReference>
<keyword evidence="3" id="KW-0223">Dioxygenase</keyword>
<feature type="region of interest" description="Disordered" evidence="6">
    <location>
        <begin position="213"/>
        <end position="276"/>
    </location>
</feature>
<feature type="compositionally biased region" description="Pro residues" evidence="6">
    <location>
        <begin position="215"/>
        <end position="228"/>
    </location>
</feature>
<dbReference type="Gene3D" id="2.60.120.330">
    <property type="entry name" value="B-lactam Antibiotic, Isopenicillin N Synthase, Chain"/>
    <property type="match status" value="1"/>
</dbReference>
<feature type="compositionally biased region" description="Basic and acidic residues" evidence="6">
    <location>
        <begin position="30"/>
        <end position="45"/>
    </location>
</feature>
<evidence type="ECO:0000256" key="5">
    <source>
        <dbReference type="ARBA" id="ARBA00023004"/>
    </source>
</evidence>
<feature type="compositionally biased region" description="Acidic residues" evidence="6">
    <location>
        <begin position="1"/>
        <end position="10"/>
    </location>
</feature>